<dbReference type="GO" id="GO:0003723">
    <property type="term" value="F:RNA binding"/>
    <property type="evidence" value="ECO:0007669"/>
    <property type="project" value="UniProtKB-KW"/>
</dbReference>
<dbReference type="Gene3D" id="3.40.50.150">
    <property type="entry name" value="Vaccinia Virus protein VP39"/>
    <property type="match status" value="1"/>
</dbReference>
<evidence type="ECO:0000256" key="4">
    <source>
        <dbReference type="PROSITE-ProRule" id="PRU00182"/>
    </source>
</evidence>
<dbReference type="NCBIfam" id="TIGR00536">
    <property type="entry name" value="hemK_fam"/>
    <property type="match status" value="1"/>
</dbReference>
<evidence type="ECO:0000256" key="1">
    <source>
        <dbReference type="ARBA" id="ARBA00022603"/>
    </source>
</evidence>
<proteinExistence type="predicted"/>
<gene>
    <name evidence="7" type="ORF">LPJ61_002601</name>
</gene>
<dbReference type="CDD" id="cd02440">
    <property type="entry name" value="AdoMet_MTases"/>
    <property type="match status" value="1"/>
</dbReference>
<dbReference type="PANTHER" id="PTHR18895">
    <property type="entry name" value="HEMK METHYLTRANSFERASE"/>
    <property type="match status" value="1"/>
</dbReference>
<keyword evidence="3" id="KW-0949">S-adenosyl-L-methionine</keyword>
<evidence type="ECO:0000256" key="2">
    <source>
        <dbReference type="ARBA" id="ARBA00022679"/>
    </source>
</evidence>
<dbReference type="GO" id="GO:0032259">
    <property type="term" value="P:methylation"/>
    <property type="evidence" value="ECO:0007669"/>
    <property type="project" value="UniProtKB-KW"/>
</dbReference>
<keyword evidence="4" id="KW-0694">RNA-binding</keyword>
<dbReference type="InterPro" id="IPR002052">
    <property type="entry name" value="DNA_methylase_N6_adenine_CS"/>
</dbReference>
<dbReference type="InterPro" id="IPR004556">
    <property type="entry name" value="HemK-like"/>
</dbReference>
<dbReference type="InterPro" id="IPR029063">
    <property type="entry name" value="SAM-dependent_MTases_sf"/>
</dbReference>
<dbReference type="InterPro" id="IPR025714">
    <property type="entry name" value="Methyltranfer_dom"/>
</dbReference>
<comment type="caution">
    <text evidence="7">The sequence shown here is derived from an EMBL/GenBank/DDBJ whole genome shotgun (WGS) entry which is preliminary data.</text>
</comment>
<organism evidence="7 8">
    <name type="scientific">Coemansia biformis</name>
    <dbReference type="NCBI Taxonomy" id="1286918"/>
    <lineage>
        <taxon>Eukaryota</taxon>
        <taxon>Fungi</taxon>
        <taxon>Fungi incertae sedis</taxon>
        <taxon>Zoopagomycota</taxon>
        <taxon>Kickxellomycotina</taxon>
        <taxon>Kickxellomycetes</taxon>
        <taxon>Kickxellales</taxon>
        <taxon>Kickxellaceae</taxon>
        <taxon>Coemansia</taxon>
    </lineage>
</organism>
<dbReference type="OrthoDB" id="269872at2759"/>
<dbReference type="GO" id="GO:0036009">
    <property type="term" value="F:protein-glutamine N-methyltransferase activity"/>
    <property type="evidence" value="ECO:0007669"/>
    <property type="project" value="TreeGrafter"/>
</dbReference>
<dbReference type="Pfam" id="PF13847">
    <property type="entry name" value="Methyltransf_31"/>
    <property type="match status" value="1"/>
</dbReference>
<keyword evidence="1" id="KW-0489">Methyltransferase</keyword>
<evidence type="ECO:0000256" key="3">
    <source>
        <dbReference type="ARBA" id="ARBA00022691"/>
    </source>
</evidence>
<protein>
    <recommendedName>
        <fullName evidence="6">Methyltransferase domain-containing protein</fullName>
    </recommendedName>
</protein>
<name>A0A9W8CWA2_9FUNG</name>
<evidence type="ECO:0000313" key="7">
    <source>
        <dbReference type="EMBL" id="KAJ1731291.1"/>
    </source>
</evidence>
<accession>A0A9W8CWA2</accession>
<dbReference type="PROSITE" id="PS00092">
    <property type="entry name" value="N6_MTASE"/>
    <property type="match status" value="1"/>
</dbReference>
<keyword evidence="2" id="KW-0808">Transferase</keyword>
<evidence type="ECO:0000313" key="8">
    <source>
        <dbReference type="Proteomes" id="UP001143981"/>
    </source>
</evidence>
<dbReference type="SUPFAM" id="SSF53335">
    <property type="entry name" value="S-adenosyl-L-methionine-dependent methyltransferases"/>
    <property type="match status" value="1"/>
</dbReference>
<evidence type="ECO:0000259" key="6">
    <source>
        <dbReference type="Pfam" id="PF13847"/>
    </source>
</evidence>
<feature type="domain" description="Methyltransferase" evidence="6">
    <location>
        <begin position="435"/>
        <end position="529"/>
    </location>
</feature>
<dbReference type="Proteomes" id="UP001143981">
    <property type="component" value="Unassembled WGS sequence"/>
</dbReference>
<dbReference type="EMBL" id="JANBOI010000345">
    <property type="protein sequence ID" value="KAJ1731291.1"/>
    <property type="molecule type" value="Genomic_DNA"/>
</dbReference>
<sequence length="609" mass="64831">MTVAAGEGSGAAARPLYTRTKVVDAHGAGQKLRNYIVHEFRDVLRIRADALHALREKRVRVNGEIVLDSHVLAAGDSVQIEIDGTRAIKSRLHSLDVVLRYAEPGLVVLLKAPGVKRQDVEWAAAALVALGDGLCAQATDGDQLEPWIAVNEAEKSVRSLVLLVDSAARHAAMEELLGSGHVEFTLCALCHGGADRVATDAVALSAAHNATAAVASSSSGRFSGGGRVGVTVDRTVSSLTVGQLSLVRGAVTSTSNPSLALRRFMCALGCPIAGTQNHTKPLPNHRDKGTLLAFVRIEFPSLADDGRRVAVTEDTPQKLLAVCEREARFHSRRLDKTRAEVERLRAAGPETGGLGASTPDRQTAQSPRPRAAEDVPGWEVEMVNGRPAAYITGIKEFCGYVYHVTPDTLIPRASTEVLAWATVDLLRSRAGATDAPRVLDLGTGSGCVLLSVLLQISSAHGVGVDISTAALAVARDNSERHGLLQRAALLQGSFEAFALDPDVTSNGPFDAIACNPPYVSSWKAARMGATIEHEPALALIAEDGGYQAYRTIHKSLQTTPAILRPGGCIAFEIGKGMERGVRAIFAEWVEVHALRDAYGFLRVLVFRRP</sequence>
<reference evidence="7" key="1">
    <citation type="submission" date="2022-07" db="EMBL/GenBank/DDBJ databases">
        <title>Phylogenomic reconstructions and comparative analyses of Kickxellomycotina fungi.</title>
        <authorList>
            <person name="Reynolds N.K."/>
            <person name="Stajich J.E."/>
            <person name="Barry K."/>
            <person name="Grigoriev I.V."/>
            <person name="Crous P."/>
            <person name="Smith M.E."/>
        </authorList>
    </citation>
    <scope>NUCLEOTIDE SEQUENCE</scope>
    <source>
        <strain evidence="7">BCRC 34381</strain>
    </source>
</reference>
<dbReference type="AlphaFoldDB" id="A0A9W8CWA2"/>
<dbReference type="CDD" id="cd00165">
    <property type="entry name" value="S4"/>
    <property type="match status" value="1"/>
</dbReference>
<keyword evidence="8" id="KW-1185">Reference proteome</keyword>
<dbReference type="PANTHER" id="PTHR18895:SF74">
    <property type="entry name" value="MTRF1L RELEASE FACTOR GLUTAMINE METHYLTRANSFERASE"/>
    <property type="match status" value="1"/>
</dbReference>
<dbReference type="PROSITE" id="PS50889">
    <property type="entry name" value="S4"/>
    <property type="match status" value="1"/>
</dbReference>
<dbReference type="InterPro" id="IPR050320">
    <property type="entry name" value="N5-glutamine_MTase"/>
</dbReference>
<evidence type="ECO:0000256" key="5">
    <source>
        <dbReference type="SAM" id="MobiDB-lite"/>
    </source>
</evidence>
<feature type="region of interest" description="Disordered" evidence="5">
    <location>
        <begin position="346"/>
        <end position="374"/>
    </location>
</feature>